<protein>
    <submittedName>
        <fullName evidence="4">HSP20 family protein</fullName>
    </submittedName>
</protein>
<dbReference type="PANTHER" id="PTHR11527">
    <property type="entry name" value="HEAT-SHOCK PROTEIN 20 FAMILY MEMBER"/>
    <property type="match status" value="1"/>
</dbReference>
<keyword evidence="5" id="KW-1185">Reference proteome</keyword>
<dbReference type="Gene3D" id="2.60.40.790">
    <property type="match status" value="1"/>
</dbReference>
<name>A0A7R6SYX2_9BACT</name>
<dbReference type="InterPro" id="IPR002068">
    <property type="entry name" value="A-crystallin/Hsp20_dom"/>
</dbReference>
<dbReference type="CDD" id="cd06464">
    <property type="entry name" value="ACD_sHsps-like"/>
    <property type="match status" value="1"/>
</dbReference>
<dbReference type="EMBL" id="AP017470">
    <property type="protein sequence ID" value="BBB33031.1"/>
    <property type="molecule type" value="Genomic_DNA"/>
</dbReference>
<dbReference type="RefSeq" id="WP_201327330.1">
    <property type="nucleotide sequence ID" value="NZ_AP017470.1"/>
</dbReference>
<dbReference type="PROSITE" id="PS01031">
    <property type="entry name" value="SHSP"/>
    <property type="match status" value="1"/>
</dbReference>
<dbReference type="Proteomes" id="UP000595564">
    <property type="component" value="Chromosome"/>
</dbReference>
<evidence type="ECO:0000313" key="5">
    <source>
        <dbReference type="Proteomes" id="UP000595564"/>
    </source>
</evidence>
<evidence type="ECO:0000256" key="1">
    <source>
        <dbReference type="PROSITE-ProRule" id="PRU00285"/>
    </source>
</evidence>
<reference evidence="4 5" key="1">
    <citation type="journal article" date="2012" name="Extremophiles">
        <title>Thermotomaculum hydrothermale gen. nov., sp. nov., a novel heterotrophic thermophile within the phylum Acidobacteria from a deep-sea hydrothermal vent chimney in the Southern Okinawa Trough.</title>
        <authorList>
            <person name="Izumi H."/>
            <person name="Nunoura T."/>
            <person name="Miyazaki M."/>
            <person name="Mino S."/>
            <person name="Toki T."/>
            <person name="Takai K."/>
            <person name="Sako Y."/>
            <person name="Sawabe T."/>
            <person name="Nakagawa S."/>
        </authorList>
    </citation>
    <scope>NUCLEOTIDE SEQUENCE [LARGE SCALE GENOMIC DNA]</scope>
    <source>
        <strain evidence="4 5">AC55</strain>
    </source>
</reference>
<comment type="similarity">
    <text evidence="1 2">Belongs to the small heat shock protein (HSP20) family.</text>
</comment>
<dbReference type="SUPFAM" id="SSF49764">
    <property type="entry name" value="HSP20-like chaperones"/>
    <property type="match status" value="1"/>
</dbReference>
<proteinExistence type="inferred from homology"/>
<gene>
    <name evidence="4" type="ORF">TTHT_1528</name>
</gene>
<dbReference type="InterPro" id="IPR008978">
    <property type="entry name" value="HSP20-like_chaperone"/>
</dbReference>
<evidence type="ECO:0000313" key="4">
    <source>
        <dbReference type="EMBL" id="BBB33031.1"/>
    </source>
</evidence>
<dbReference type="KEGG" id="thyd:TTHT_1528"/>
<feature type="domain" description="SHSP" evidence="3">
    <location>
        <begin position="26"/>
        <end position="140"/>
    </location>
</feature>
<evidence type="ECO:0000256" key="2">
    <source>
        <dbReference type="RuleBase" id="RU003616"/>
    </source>
</evidence>
<sequence>MINDIFYELKHLEDEIKRIISLSPERQVTGFVPPMDIFEKEGKVIIYMDLPGFNAKDIKIESEGRHLKISGIKRIDKTGDKDLNFICIERKFGNFERRIFLGNTPDIEKIEAVLSKGVLKVTIPFVQEQAKKVEVKIKEEE</sequence>
<accession>A0A7R6SYX2</accession>
<evidence type="ECO:0000259" key="3">
    <source>
        <dbReference type="PROSITE" id="PS01031"/>
    </source>
</evidence>
<dbReference type="AlphaFoldDB" id="A0A7R6SYX2"/>
<dbReference type="InterPro" id="IPR031107">
    <property type="entry name" value="Small_HSP"/>
</dbReference>
<organism evidence="4 5">
    <name type="scientific">Thermotomaculum hydrothermale</name>
    <dbReference type="NCBI Taxonomy" id="981385"/>
    <lineage>
        <taxon>Bacteria</taxon>
        <taxon>Pseudomonadati</taxon>
        <taxon>Acidobacteriota</taxon>
        <taxon>Holophagae</taxon>
        <taxon>Thermotomaculales</taxon>
        <taxon>Thermotomaculaceae</taxon>
        <taxon>Thermotomaculum</taxon>
    </lineage>
</organism>
<dbReference type="Pfam" id="PF00011">
    <property type="entry name" value="HSP20"/>
    <property type="match status" value="1"/>
</dbReference>